<dbReference type="Proteomes" id="UP001271890">
    <property type="component" value="Unassembled WGS sequence"/>
</dbReference>
<feature type="non-terminal residue" evidence="4">
    <location>
        <position position="1"/>
    </location>
</feature>
<keyword evidence="5" id="KW-1185">Reference proteome</keyword>
<dbReference type="Gene3D" id="2.60.40.10">
    <property type="entry name" value="Immunoglobulins"/>
    <property type="match status" value="1"/>
</dbReference>
<dbReference type="InterPro" id="IPR008964">
    <property type="entry name" value="Invasin/intimin_cell_adhesion"/>
</dbReference>
<evidence type="ECO:0000259" key="3">
    <source>
        <dbReference type="Pfam" id="PF09134"/>
    </source>
</evidence>
<evidence type="ECO:0000259" key="2">
    <source>
        <dbReference type="Pfam" id="PF05689"/>
    </source>
</evidence>
<accession>A0ABU4SCU4</accession>
<dbReference type="InterPro" id="IPR013783">
    <property type="entry name" value="Ig-like_fold"/>
</dbReference>
<comment type="caution">
    <text evidence="4">The sequence shown here is derived from an EMBL/GenBank/DDBJ whole genome shotgun (WGS) entry which is preliminary data.</text>
</comment>
<evidence type="ECO:0000313" key="4">
    <source>
        <dbReference type="EMBL" id="MDX7988623.1"/>
    </source>
</evidence>
<name>A0ABU4SCU4_9GAMM</name>
<dbReference type="Pfam" id="PF05689">
    <property type="entry name" value="InvE_AD"/>
    <property type="match status" value="1"/>
</dbReference>
<organism evidence="4 5">
    <name type="scientific">Xenorhabdus santafensis</name>
    <dbReference type="NCBI Taxonomy" id="2582833"/>
    <lineage>
        <taxon>Bacteria</taxon>
        <taxon>Pseudomonadati</taxon>
        <taxon>Pseudomonadota</taxon>
        <taxon>Gammaproteobacteria</taxon>
        <taxon>Enterobacterales</taxon>
        <taxon>Morganellaceae</taxon>
        <taxon>Xenorhabdus</taxon>
    </lineage>
</organism>
<dbReference type="RefSeq" id="WP_319931027.1">
    <property type="nucleotide sequence ID" value="NZ_VCDN01000060.1"/>
</dbReference>
<dbReference type="SUPFAM" id="SSF49373">
    <property type="entry name" value="Invasin/intimin cell-adhesion fragments"/>
    <property type="match status" value="1"/>
</dbReference>
<dbReference type="InterPro" id="IPR015217">
    <property type="entry name" value="Invasin_dom_3"/>
</dbReference>
<sequence>IGHISFTVPLADSINEKTSTLKITPNTLEIGKNLPAELKLVLKDHKDQPISGVQKRIEFVPSGLSGNGDKPEIGDIKEESDKSGIYTATLTAGTQIGTLTVTPKIDEKIFSKLAEKVEFTPPTPPKVSQLKLQVVDQKYLVVGQTLKVDYVLEQNDPNGIDNSFYAWGEKGKTAAAVKELADSGDNGLPGNDGTLVTGEVKDGEGVPPYALKEEHAGKVLEFSILARNGVNARASDIVTLSTDDSKGKGNETESKIGGGRVSNVAQKIKMTWDIEDKSKTVTIDGQLVYKLMAKSDLTKSGTIGRAQLTVTPQNSNDQPVAWVPVMIEMQGYARNGSDAVPQDNVKTMLDGKEGTFSSYTDGTGKLVKTVTDPDGIGLRTKLKAVADGVNGATVEDETNIIFTVLTSPDVPEANYWGHMEKKVKIKGKYYRRPLLDKEFKERRSATPPTKVNNEDWAVSSIQDAEEKCSNLPSQSELQNNIANRQLYNRYGWPVSLPVGFPVWAANGHAINLRTGTDMLKFSPPPSSHLCVVESNKASAN</sequence>
<feature type="domain" description="InvasinE Adhesion" evidence="2">
    <location>
        <begin position="408"/>
        <end position="495"/>
    </location>
</feature>
<reference evidence="5" key="1">
    <citation type="journal article" date="2024" name="Toxins">
        <title>Genome Sequence Analysis of Native Xenorhabdus Strains Isolated from Entomopathogenic Nematodes in Argentina.</title>
        <authorList>
            <person name="Palma L."/>
            <person name="Frizzo L."/>
            <person name="Kaiser S."/>
            <person name="Berry C."/>
            <person name="Caballero P."/>
            <person name="Bode H.B."/>
            <person name="Del Valle E.E."/>
        </authorList>
    </citation>
    <scope>NUCLEOTIDE SEQUENCE [LARGE SCALE GENOMIC DNA]</scope>
    <source>
        <strain evidence="5">12</strain>
    </source>
</reference>
<protein>
    <recommendedName>
        <fullName evidence="6">Invasin</fullName>
    </recommendedName>
</protein>
<feature type="domain" description="Bacterial Immunoglobulin-like 21" evidence="1">
    <location>
        <begin position="306"/>
        <end position="405"/>
    </location>
</feature>
<evidence type="ECO:0008006" key="6">
    <source>
        <dbReference type="Google" id="ProtNLM"/>
    </source>
</evidence>
<evidence type="ECO:0000259" key="1">
    <source>
        <dbReference type="Pfam" id="PF05688"/>
    </source>
</evidence>
<feature type="domain" description="Invasin" evidence="3">
    <location>
        <begin position="16"/>
        <end position="120"/>
    </location>
</feature>
<dbReference type="InterPro" id="IPR008542">
    <property type="entry name" value="BIg21"/>
</dbReference>
<dbReference type="Pfam" id="PF09134">
    <property type="entry name" value="Invasin_D3"/>
    <property type="match status" value="1"/>
</dbReference>
<proteinExistence type="predicted"/>
<dbReference type="InterPro" id="IPR008541">
    <property type="entry name" value="InvE_AD"/>
</dbReference>
<evidence type="ECO:0000313" key="5">
    <source>
        <dbReference type="Proteomes" id="UP001271890"/>
    </source>
</evidence>
<gene>
    <name evidence="4" type="ORF">FE392_14990</name>
</gene>
<dbReference type="Pfam" id="PF05688">
    <property type="entry name" value="BIg21"/>
    <property type="match status" value="1"/>
</dbReference>
<dbReference type="EMBL" id="VCDN01000060">
    <property type="protein sequence ID" value="MDX7988623.1"/>
    <property type="molecule type" value="Genomic_DNA"/>
</dbReference>